<feature type="domain" description="ABC transmembrane type-1" evidence="9">
    <location>
        <begin position="76"/>
        <end position="265"/>
    </location>
</feature>
<evidence type="ECO:0000256" key="7">
    <source>
        <dbReference type="ARBA" id="ARBA00023136"/>
    </source>
</evidence>
<dbReference type="AlphaFoldDB" id="A0A318EAM9"/>
<feature type="transmembrane region" description="Helical" evidence="8">
    <location>
        <begin position="12"/>
        <end position="33"/>
    </location>
</feature>
<dbReference type="RefSeq" id="WP_110264560.1">
    <property type="nucleotide sequence ID" value="NZ_CAWNXA010000003.1"/>
</dbReference>
<sequence length="275" mass="29485">MTIAKPLARHFAGGVAAVILGLIVLAVSIGPLLSPHAVDAIDFAADWGAAPTLDARHWFGTDSLGRDLFVRTLEGGRTSLLVGLVATMVSVIIGVAWGALAGYFGGRIDQWMMRGVDVLYALPFLFIVILLMVAFGRELWLVFAAIGAVTWLDMARVVRGQTLALRQRGFVIAAGLAGVTDVRIILRHILPNLSAPVIAVATLTVPQAILIESFLSFLGLGVQEPHASWGMLINDGARDMEITPWALAFPAGFLVTTLLCLNVLGERLRQRDGDR</sequence>
<dbReference type="OrthoDB" id="9805884at2"/>
<evidence type="ECO:0000256" key="4">
    <source>
        <dbReference type="ARBA" id="ARBA00022519"/>
    </source>
</evidence>
<evidence type="ECO:0000256" key="3">
    <source>
        <dbReference type="ARBA" id="ARBA00022475"/>
    </source>
</evidence>
<name>A0A318EAM9_9GAMM</name>
<reference evidence="10 11" key="1">
    <citation type="submission" date="2018-04" db="EMBL/GenBank/DDBJ databases">
        <title>Genomic Encyclopedia of Type Strains, Phase IV (KMG-IV): sequencing the most valuable type-strain genomes for metagenomic binning, comparative biology and taxonomic classification.</title>
        <authorList>
            <person name="Goeker M."/>
        </authorList>
    </citation>
    <scope>NUCLEOTIDE SEQUENCE [LARGE SCALE GENOMIC DNA]</scope>
    <source>
        <strain evidence="10 11">DSM 104150</strain>
    </source>
</reference>
<keyword evidence="3" id="KW-1003">Cell membrane</keyword>
<dbReference type="InterPro" id="IPR035906">
    <property type="entry name" value="MetI-like_sf"/>
</dbReference>
<evidence type="ECO:0000313" key="11">
    <source>
        <dbReference type="Proteomes" id="UP000248330"/>
    </source>
</evidence>
<evidence type="ECO:0000256" key="1">
    <source>
        <dbReference type="ARBA" id="ARBA00004429"/>
    </source>
</evidence>
<keyword evidence="5 8" id="KW-0812">Transmembrane</keyword>
<comment type="subcellular location">
    <subcellularLocation>
        <location evidence="1">Cell inner membrane</location>
        <topology evidence="1">Multi-pass membrane protein</topology>
    </subcellularLocation>
    <subcellularLocation>
        <location evidence="8">Cell membrane</location>
        <topology evidence="8">Multi-pass membrane protein</topology>
    </subcellularLocation>
</comment>
<comment type="similarity">
    <text evidence="8">Belongs to the binding-protein-dependent transport system permease family.</text>
</comment>
<dbReference type="Gene3D" id="1.10.3720.10">
    <property type="entry name" value="MetI-like"/>
    <property type="match status" value="1"/>
</dbReference>
<organism evidence="10 11">
    <name type="scientific">Sinimarinibacterium flocculans</name>
    <dbReference type="NCBI Taxonomy" id="985250"/>
    <lineage>
        <taxon>Bacteria</taxon>
        <taxon>Pseudomonadati</taxon>
        <taxon>Pseudomonadota</taxon>
        <taxon>Gammaproteobacteria</taxon>
        <taxon>Nevskiales</taxon>
        <taxon>Nevskiaceae</taxon>
        <taxon>Sinimarinibacterium</taxon>
    </lineage>
</organism>
<evidence type="ECO:0000256" key="5">
    <source>
        <dbReference type="ARBA" id="ARBA00022692"/>
    </source>
</evidence>
<evidence type="ECO:0000256" key="8">
    <source>
        <dbReference type="RuleBase" id="RU363032"/>
    </source>
</evidence>
<dbReference type="PANTHER" id="PTHR43386">
    <property type="entry name" value="OLIGOPEPTIDE TRANSPORT SYSTEM PERMEASE PROTEIN APPC"/>
    <property type="match status" value="1"/>
</dbReference>
<dbReference type="InterPro" id="IPR000515">
    <property type="entry name" value="MetI-like"/>
</dbReference>
<keyword evidence="4" id="KW-0997">Cell inner membrane</keyword>
<dbReference type="SUPFAM" id="SSF161098">
    <property type="entry name" value="MetI-like"/>
    <property type="match status" value="1"/>
</dbReference>
<dbReference type="EMBL" id="QICN01000003">
    <property type="protein sequence ID" value="PXV69637.1"/>
    <property type="molecule type" value="Genomic_DNA"/>
</dbReference>
<evidence type="ECO:0000313" key="10">
    <source>
        <dbReference type="EMBL" id="PXV69637.1"/>
    </source>
</evidence>
<feature type="transmembrane region" description="Helical" evidence="8">
    <location>
        <begin position="242"/>
        <end position="265"/>
    </location>
</feature>
<evidence type="ECO:0000259" key="9">
    <source>
        <dbReference type="PROSITE" id="PS50928"/>
    </source>
</evidence>
<dbReference type="PANTHER" id="PTHR43386:SF2">
    <property type="entry name" value="OLIGOPEPTIDE TRANSPORT SYSTEM PERMEASE PROTEIN OPPC"/>
    <property type="match status" value="1"/>
</dbReference>
<feature type="transmembrane region" description="Helical" evidence="8">
    <location>
        <begin position="80"/>
        <end position="104"/>
    </location>
</feature>
<dbReference type="GO" id="GO:0005886">
    <property type="term" value="C:plasma membrane"/>
    <property type="evidence" value="ECO:0007669"/>
    <property type="project" value="UniProtKB-SubCell"/>
</dbReference>
<dbReference type="PROSITE" id="PS50928">
    <property type="entry name" value="ABC_TM1"/>
    <property type="match status" value="1"/>
</dbReference>
<dbReference type="GO" id="GO:0055085">
    <property type="term" value="P:transmembrane transport"/>
    <property type="evidence" value="ECO:0007669"/>
    <property type="project" value="InterPro"/>
</dbReference>
<proteinExistence type="inferred from homology"/>
<dbReference type="Proteomes" id="UP000248330">
    <property type="component" value="Unassembled WGS sequence"/>
</dbReference>
<evidence type="ECO:0000256" key="2">
    <source>
        <dbReference type="ARBA" id="ARBA00022448"/>
    </source>
</evidence>
<dbReference type="CDD" id="cd06261">
    <property type="entry name" value="TM_PBP2"/>
    <property type="match status" value="1"/>
</dbReference>
<gene>
    <name evidence="10" type="ORF">C8D93_103211</name>
</gene>
<keyword evidence="2 8" id="KW-0813">Transport</keyword>
<keyword evidence="7 8" id="KW-0472">Membrane</keyword>
<keyword evidence="11" id="KW-1185">Reference proteome</keyword>
<dbReference type="Pfam" id="PF00528">
    <property type="entry name" value="BPD_transp_1"/>
    <property type="match status" value="1"/>
</dbReference>
<comment type="caution">
    <text evidence="10">The sequence shown here is derived from an EMBL/GenBank/DDBJ whole genome shotgun (WGS) entry which is preliminary data.</text>
</comment>
<dbReference type="InterPro" id="IPR050366">
    <property type="entry name" value="BP-dependent_transpt_permease"/>
</dbReference>
<evidence type="ECO:0000256" key="6">
    <source>
        <dbReference type="ARBA" id="ARBA00022989"/>
    </source>
</evidence>
<feature type="transmembrane region" description="Helical" evidence="8">
    <location>
        <begin position="116"/>
        <end position="134"/>
    </location>
</feature>
<protein>
    <submittedName>
        <fullName evidence="10">Oligopeptide transport system permease protein</fullName>
    </submittedName>
</protein>
<accession>A0A318EAM9</accession>
<keyword evidence="6 8" id="KW-1133">Transmembrane helix</keyword>
<feature type="transmembrane region" description="Helical" evidence="8">
    <location>
        <begin position="193"/>
        <end position="222"/>
    </location>
</feature>
<feature type="transmembrane region" description="Helical" evidence="8">
    <location>
        <begin position="140"/>
        <end position="158"/>
    </location>
</feature>